<dbReference type="PROSITE" id="PS50261">
    <property type="entry name" value="G_PROTEIN_RECEP_F2_4"/>
    <property type="match status" value="1"/>
</dbReference>
<feature type="region of interest" description="Disordered" evidence="5">
    <location>
        <begin position="1"/>
        <end position="42"/>
    </location>
</feature>
<feature type="region of interest" description="Disordered" evidence="5">
    <location>
        <begin position="77"/>
        <end position="114"/>
    </location>
</feature>
<reference evidence="8" key="1">
    <citation type="submission" date="2021-02" db="EMBL/GenBank/DDBJ databases">
        <authorList>
            <person name="Palmer J.M."/>
        </authorList>
    </citation>
    <scope>NUCLEOTIDE SEQUENCE</scope>
    <source>
        <strain evidence="8">SCRP23</strain>
    </source>
</reference>
<comment type="subcellular location">
    <subcellularLocation>
        <location evidence="1">Membrane</location>
        <topology evidence="1">Multi-pass membrane protein</topology>
    </subcellularLocation>
</comment>
<dbReference type="AlphaFoldDB" id="A0A8T1WV14"/>
<feature type="domain" description="G-protein coupled receptors family 2 profile 2" evidence="7">
    <location>
        <begin position="160"/>
        <end position="312"/>
    </location>
</feature>
<feature type="compositionally biased region" description="Low complexity" evidence="5">
    <location>
        <begin position="8"/>
        <end position="22"/>
    </location>
</feature>
<feature type="transmembrane region" description="Helical" evidence="6">
    <location>
        <begin position="348"/>
        <end position="372"/>
    </location>
</feature>
<keyword evidence="4 6" id="KW-0472">Membrane</keyword>
<feature type="transmembrane region" description="Helical" evidence="6">
    <location>
        <begin position="160"/>
        <end position="183"/>
    </location>
</feature>
<feature type="transmembrane region" description="Helical" evidence="6">
    <location>
        <begin position="135"/>
        <end position="154"/>
    </location>
</feature>
<feature type="compositionally biased region" description="Polar residues" evidence="5">
    <location>
        <begin position="25"/>
        <end position="42"/>
    </location>
</feature>
<name>A0A8T1WV14_9STRA</name>
<dbReference type="GO" id="GO:0007166">
    <property type="term" value="P:cell surface receptor signaling pathway"/>
    <property type="evidence" value="ECO:0007669"/>
    <property type="project" value="InterPro"/>
</dbReference>
<evidence type="ECO:0000256" key="1">
    <source>
        <dbReference type="ARBA" id="ARBA00004141"/>
    </source>
</evidence>
<evidence type="ECO:0000313" key="9">
    <source>
        <dbReference type="Proteomes" id="UP000693981"/>
    </source>
</evidence>
<evidence type="ECO:0000256" key="4">
    <source>
        <dbReference type="ARBA" id="ARBA00023136"/>
    </source>
</evidence>
<evidence type="ECO:0000256" key="6">
    <source>
        <dbReference type="SAM" id="Phobius"/>
    </source>
</evidence>
<feature type="compositionally biased region" description="Basic and acidic residues" evidence="5">
    <location>
        <begin position="104"/>
        <end position="114"/>
    </location>
</feature>
<dbReference type="OrthoDB" id="70770at2759"/>
<accession>A0A8T1WV14</accession>
<dbReference type="GO" id="GO:0016020">
    <property type="term" value="C:membrane"/>
    <property type="evidence" value="ECO:0007669"/>
    <property type="project" value="UniProtKB-SubCell"/>
</dbReference>
<dbReference type="GO" id="GO:0004888">
    <property type="term" value="F:transmembrane signaling receptor activity"/>
    <property type="evidence" value="ECO:0007669"/>
    <property type="project" value="InterPro"/>
</dbReference>
<proteinExistence type="predicted"/>
<feature type="transmembrane region" description="Helical" evidence="6">
    <location>
        <begin position="274"/>
        <end position="297"/>
    </location>
</feature>
<feature type="transmembrane region" description="Helical" evidence="6">
    <location>
        <begin position="195"/>
        <end position="215"/>
    </location>
</feature>
<dbReference type="EMBL" id="JAGDFL010000094">
    <property type="protein sequence ID" value="KAG7397972.1"/>
    <property type="molecule type" value="Genomic_DNA"/>
</dbReference>
<evidence type="ECO:0000256" key="5">
    <source>
        <dbReference type="SAM" id="MobiDB-lite"/>
    </source>
</evidence>
<sequence>MPASRRALPSSGPSTPTLPLRSFDGASSTSPSPQQYQAVLTPTRSSQELEFALIGRSLSHSHALSVILGASGRASSPTATVDWRPSTHHVQSQTSPLNQAQARTQEDTHNQDRKSELPLRLARWRRRRRRWRKSLFWVATGCVFAGCFALSFLAPWEFHTLAPIALGSGLSFVATLMVLLSFLTSRRFRRRPNELFAFVALSELGLATLSLVHILTMCSAKDGVCRPMGLASCSVATGLEMFLLLAGVGWFGAAILHLFVSVSNPFASYKRQLVLSHFLVWGISLLASVVTPIALFASRTQEKFQLSAAQICRNVALVLPLLPPDAIGSVSVSRAERLEQWQQLNLEFWGILVVIVVLVVVAAQFSLVVGWWRSNSGTVIALKARRRLMKRMAIYVHALNATWLVLLVLFFVYRSSANALSYVPAEGAPQPSDGRMDFLDALFHFVLTGKGFITGV</sequence>
<feature type="compositionally biased region" description="Polar residues" evidence="5">
    <location>
        <begin position="88"/>
        <end position="103"/>
    </location>
</feature>
<evidence type="ECO:0000313" key="8">
    <source>
        <dbReference type="EMBL" id="KAG7397972.1"/>
    </source>
</evidence>
<gene>
    <name evidence="8" type="primary">PIP5KL1_16</name>
    <name evidence="8" type="ORF">PHYBOEH_011901</name>
</gene>
<protein>
    <submittedName>
        <fullName evidence="8">Phosphatidylinositol-4-phosphate 5-kinase-like protein 1</fullName>
    </submittedName>
</protein>
<evidence type="ECO:0000259" key="7">
    <source>
        <dbReference type="PROSITE" id="PS50261"/>
    </source>
</evidence>
<keyword evidence="9" id="KW-1185">Reference proteome</keyword>
<keyword evidence="2 6" id="KW-0812">Transmembrane</keyword>
<feature type="transmembrane region" description="Helical" evidence="6">
    <location>
        <begin position="393"/>
        <end position="413"/>
    </location>
</feature>
<evidence type="ECO:0000256" key="2">
    <source>
        <dbReference type="ARBA" id="ARBA00022692"/>
    </source>
</evidence>
<comment type="caution">
    <text evidence="8">The sequence shown here is derived from an EMBL/GenBank/DDBJ whole genome shotgun (WGS) entry which is preliminary data.</text>
</comment>
<evidence type="ECO:0000256" key="3">
    <source>
        <dbReference type="ARBA" id="ARBA00022989"/>
    </source>
</evidence>
<feature type="transmembrane region" description="Helical" evidence="6">
    <location>
        <begin position="235"/>
        <end position="262"/>
    </location>
</feature>
<organism evidence="8 9">
    <name type="scientific">Phytophthora boehmeriae</name>
    <dbReference type="NCBI Taxonomy" id="109152"/>
    <lineage>
        <taxon>Eukaryota</taxon>
        <taxon>Sar</taxon>
        <taxon>Stramenopiles</taxon>
        <taxon>Oomycota</taxon>
        <taxon>Peronosporomycetes</taxon>
        <taxon>Peronosporales</taxon>
        <taxon>Peronosporaceae</taxon>
        <taxon>Phytophthora</taxon>
    </lineage>
</organism>
<dbReference type="Proteomes" id="UP000693981">
    <property type="component" value="Unassembled WGS sequence"/>
</dbReference>
<dbReference type="InterPro" id="IPR017981">
    <property type="entry name" value="GPCR_2-like_7TM"/>
</dbReference>
<keyword evidence="3 6" id="KW-1133">Transmembrane helix</keyword>